<evidence type="ECO:0000256" key="6">
    <source>
        <dbReference type="ARBA" id="ARBA00058104"/>
    </source>
</evidence>
<dbReference type="EMBL" id="BBVC01000101">
    <property type="protein sequence ID" value="GAO98907.1"/>
    <property type="molecule type" value="Genomic_DNA"/>
</dbReference>
<reference evidence="8 9" key="1">
    <citation type="submission" date="2015-03" db="EMBL/GenBank/DDBJ databases">
        <title>Caedibacter varicaedens, whole genome shotgun sequence.</title>
        <authorList>
            <person name="Suzuki H."/>
            <person name="Dapper A.L."/>
            <person name="Gibson A.K."/>
            <person name="Jackson C."/>
            <person name="Lee H."/>
            <person name="Pejaver V.R."/>
            <person name="Doak T."/>
            <person name="Lynch M."/>
        </authorList>
    </citation>
    <scope>NUCLEOTIDE SEQUENCE [LARGE SCALE GENOMIC DNA]</scope>
</reference>
<accession>A0A0K8MEK3</accession>
<evidence type="ECO:0000313" key="8">
    <source>
        <dbReference type="EMBL" id="GAO98907.1"/>
    </source>
</evidence>
<organism evidence="8 9">
    <name type="scientific">Caedimonas varicaedens</name>
    <dbReference type="NCBI Taxonomy" id="1629334"/>
    <lineage>
        <taxon>Bacteria</taxon>
        <taxon>Pseudomonadati</taxon>
        <taxon>Pseudomonadota</taxon>
        <taxon>Alphaproteobacteria</taxon>
        <taxon>Holosporales</taxon>
        <taxon>Caedimonadaceae</taxon>
        <taxon>Caedimonas</taxon>
    </lineage>
</organism>
<proteinExistence type="inferred from homology"/>
<dbReference type="PANTHER" id="PTHR21427">
    <property type="entry name" value="UBIQUINONE BIOSYNTHESIS PROTEIN COQ9, MITOCHONDRIAL"/>
    <property type="match status" value="1"/>
</dbReference>
<dbReference type="InterPro" id="IPR012762">
    <property type="entry name" value="Ubiq_biosynth_COQ9"/>
</dbReference>
<comment type="caution">
    <text evidence="8">The sequence shown here is derived from an EMBL/GenBank/DDBJ whole genome shotgun (WGS) entry which is preliminary data.</text>
</comment>
<sequence length="208" mass="23907">MSSSIHSPEIQNEIIGYMLSNVSSQGWTYEALEQAVIQAGFQEIDALRAFDGDVNKALFHFIHMIDRQMNEKLEQLDMTSMRVRDRIATAILVRLELMKPYRMALPKIIRYQATSSRGTQALKTLAGTVSDMWYAAGDQATDFNYYSKRFLLAGVYTSTLLFWLKDDSADFTETHSFLYRRIDNVMKISLVKEKVKSTLQNLGNFFTK</sequence>
<dbReference type="SUPFAM" id="SSF48498">
    <property type="entry name" value="Tetracyclin repressor-like, C-terminal domain"/>
    <property type="match status" value="1"/>
</dbReference>
<dbReference type="STRING" id="1629334.Cva_01577"/>
<protein>
    <recommendedName>
        <fullName evidence="7">COQ9 C-terminal domain-containing protein</fullName>
    </recommendedName>
</protein>
<keyword evidence="3" id="KW-0831">Ubiquinone biosynthesis</keyword>
<feature type="domain" description="COQ9 C-terminal" evidence="7">
    <location>
        <begin position="120"/>
        <end position="188"/>
    </location>
</feature>
<evidence type="ECO:0000313" key="9">
    <source>
        <dbReference type="Proteomes" id="UP000036771"/>
    </source>
</evidence>
<dbReference type="OrthoDB" id="7201143at2"/>
<evidence type="ECO:0000259" key="7">
    <source>
        <dbReference type="Pfam" id="PF08511"/>
    </source>
</evidence>
<dbReference type="AlphaFoldDB" id="A0A0K8MEK3"/>
<comment type="pathway">
    <text evidence="1">Cofactor biosynthesis; ubiquinone biosynthesis.</text>
</comment>
<keyword evidence="9" id="KW-1185">Reference proteome</keyword>
<dbReference type="Pfam" id="PF08511">
    <property type="entry name" value="COQ9"/>
    <property type="match status" value="1"/>
</dbReference>
<keyword evidence="4" id="KW-0809">Transit peptide</keyword>
<gene>
    <name evidence="8" type="ORF">Cva_01577</name>
</gene>
<dbReference type="PANTHER" id="PTHR21427:SF19">
    <property type="entry name" value="UBIQUINONE BIOSYNTHESIS PROTEIN COQ9, MITOCHONDRIAL"/>
    <property type="match status" value="1"/>
</dbReference>
<evidence type="ECO:0000256" key="4">
    <source>
        <dbReference type="ARBA" id="ARBA00022946"/>
    </source>
</evidence>
<evidence type="ECO:0000256" key="1">
    <source>
        <dbReference type="ARBA" id="ARBA00004749"/>
    </source>
</evidence>
<evidence type="ECO:0000256" key="5">
    <source>
        <dbReference type="ARBA" id="ARBA00023121"/>
    </source>
</evidence>
<dbReference type="InterPro" id="IPR013718">
    <property type="entry name" value="COQ9_C"/>
</dbReference>
<keyword evidence="5" id="KW-0446">Lipid-binding</keyword>
<dbReference type="Gene3D" id="1.10.357.10">
    <property type="entry name" value="Tetracycline Repressor, domain 2"/>
    <property type="match status" value="1"/>
</dbReference>
<comment type="similarity">
    <text evidence="2">Belongs to the COQ9 family.</text>
</comment>
<dbReference type="GO" id="GO:0006744">
    <property type="term" value="P:ubiquinone biosynthetic process"/>
    <property type="evidence" value="ECO:0007669"/>
    <property type="project" value="UniProtKB-KW"/>
</dbReference>
<dbReference type="InterPro" id="IPR036271">
    <property type="entry name" value="Tet_transcr_reg_TetR-rel_C_sf"/>
</dbReference>
<name>A0A0K8MEK3_9PROT</name>
<evidence type="ECO:0000256" key="3">
    <source>
        <dbReference type="ARBA" id="ARBA00022688"/>
    </source>
</evidence>
<dbReference type="GO" id="GO:0008289">
    <property type="term" value="F:lipid binding"/>
    <property type="evidence" value="ECO:0007669"/>
    <property type="project" value="UniProtKB-KW"/>
</dbReference>
<comment type="function">
    <text evidence="6">Membrane-associated protein that warps the membrane surface to access and bind aromatic isoprenes with high specificity, including ubiquinone (CoQ) isoprene intermediates and presents them directly to COQ7, therefore facilitating the COQ7-mediated hydroxylase step. Participates in the biosynthesis of coenzyme Q, also named ubiquinone, an essential lipid-soluble electron transporter for aerobic cellular respiration.</text>
</comment>
<dbReference type="Proteomes" id="UP000036771">
    <property type="component" value="Unassembled WGS sequence"/>
</dbReference>
<dbReference type="NCBIfam" id="TIGR02396">
    <property type="entry name" value="diverge_rpsU"/>
    <property type="match status" value="1"/>
</dbReference>
<evidence type="ECO:0000256" key="2">
    <source>
        <dbReference type="ARBA" id="ARBA00010766"/>
    </source>
</evidence>